<dbReference type="EMBL" id="JAIFTL010000015">
    <property type="protein sequence ID" value="KAG9326697.1"/>
    <property type="molecule type" value="Genomic_DNA"/>
</dbReference>
<sequence>MSSLCHPSQCAWAPIRHLSSSVPIRFYSSVTRTAGSVATGASLRRQLLPFKSTLSHTHSSTLSSSPSTTYMLLPRQQQQWRGIRSVGKAQGRVMILGSGWGGFKLLRDMNKDSYQVVAVSPRNHFLFTPLLASTSVGTLEFRCITEPVRGYTRNVEYHQAWCDTVDFEQSKVDCTLNLSPVPASVHLVKDPSKQKGLLSTANDNKFQLDYDHLIIAVGSYSNTFNIPGVKEHAFFLKEVVDARKIRSRVLECFERAEMSRSDEERNGLLHFAVVGGGPTGVEFSSELHDFIREDCSRLFPGLMNHVTLAVYDVAPTILASFDKSLSEYCMNKFKRSGIEVRTGTVVDRVEDGRLILKDGKEIPFGCLVWSTGLTENPLTAALEGKVSKTKNKRILTDPYLRVLDTEGNVIPNVYALGDCATIKDHELPQTAQVANQQAIYLRKALNKLAKHPEKSLADVTAPFSFKNMGTMAYIGNWEAVVDMTKINEKAKESGNLAWIFWRSSYLTMSVSLRNKMIIPMYWFMTWVFGRDVSSFQEYDRRKRLMNGERDG</sequence>
<dbReference type="InterPro" id="IPR045024">
    <property type="entry name" value="NDH-2"/>
</dbReference>
<keyword evidence="5" id="KW-0520">NAD</keyword>
<feature type="domain" description="FAD/NAD(P)-binding" evidence="6">
    <location>
        <begin position="92"/>
        <end position="438"/>
    </location>
</feature>
<dbReference type="GO" id="GO:0003954">
    <property type="term" value="F:NADH dehydrogenase activity"/>
    <property type="evidence" value="ECO:0007669"/>
    <property type="project" value="InterPro"/>
</dbReference>
<evidence type="ECO:0008006" key="10">
    <source>
        <dbReference type="Google" id="ProtNLM"/>
    </source>
</evidence>
<evidence type="ECO:0000256" key="5">
    <source>
        <dbReference type="ARBA" id="ARBA00023027"/>
    </source>
</evidence>
<reference evidence="8" key="1">
    <citation type="submission" date="2021-07" db="EMBL/GenBank/DDBJ databases">
        <title>Draft genome of Mortierella alpina, strain LL118, isolated from an aspen leaf litter sample.</title>
        <authorList>
            <person name="Yang S."/>
            <person name="Vinatzer B.A."/>
        </authorList>
    </citation>
    <scope>NUCLEOTIDE SEQUENCE</scope>
    <source>
        <strain evidence="8">LL118</strain>
    </source>
</reference>
<evidence type="ECO:0000256" key="3">
    <source>
        <dbReference type="ARBA" id="ARBA00022827"/>
    </source>
</evidence>
<organism evidence="8 9">
    <name type="scientific">Mortierella alpina</name>
    <name type="common">Oleaginous fungus</name>
    <name type="synonym">Mortierella renispora</name>
    <dbReference type="NCBI Taxonomy" id="64518"/>
    <lineage>
        <taxon>Eukaryota</taxon>
        <taxon>Fungi</taxon>
        <taxon>Fungi incertae sedis</taxon>
        <taxon>Mucoromycota</taxon>
        <taxon>Mortierellomycotina</taxon>
        <taxon>Mortierellomycetes</taxon>
        <taxon>Mortierellales</taxon>
        <taxon>Mortierellaceae</taxon>
        <taxon>Mortierella</taxon>
    </lineage>
</organism>
<evidence type="ECO:0000259" key="7">
    <source>
        <dbReference type="Pfam" id="PF22366"/>
    </source>
</evidence>
<evidence type="ECO:0000256" key="1">
    <source>
        <dbReference type="ARBA" id="ARBA00005272"/>
    </source>
</evidence>
<dbReference type="InterPro" id="IPR023753">
    <property type="entry name" value="FAD/NAD-binding_dom"/>
</dbReference>
<dbReference type="Gene3D" id="3.50.50.100">
    <property type="match status" value="1"/>
</dbReference>
<feature type="domain" description="External alternative NADH-ubiquinone oxidoreductase-like C-terminal" evidence="7">
    <location>
        <begin position="468"/>
        <end position="531"/>
    </location>
</feature>
<dbReference type="PANTHER" id="PTHR43706:SF13">
    <property type="entry name" value="NADH DEHYDROGENASE-RELATED"/>
    <property type="match status" value="1"/>
</dbReference>
<proteinExistence type="inferred from homology"/>
<evidence type="ECO:0000313" key="9">
    <source>
        <dbReference type="Proteomes" id="UP000717515"/>
    </source>
</evidence>
<dbReference type="Proteomes" id="UP000717515">
    <property type="component" value="Unassembled WGS sequence"/>
</dbReference>
<dbReference type="PANTHER" id="PTHR43706">
    <property type="entry name" value="NADH DEHYDROGENASE"/>
    <property type="match status" value="1"/>
</dbReference>
<accession>A0A9P8ACH2</accession>
<keyword evidence="3" id="KW-0274">FAD</keyword>
<evidence type="ECO:0000256" key="4">
    <source>
        <dbReference type="ARBA" id="ARBA00023002"/>
    </source>
</evidence>
<dbReference type="InterPro" id="IPR054585">
    <property type="entry name" value="NDH2-like_C"/>
</dbReference>
<evidence type="ECO:0000256" key="2">
    <source>
        <dbReference type="ARBA" id="ARBA00022630"/>
    </source>
</evidence>
<name>A0A9P8ACH2_MORAP</name>
<comment type="similarity">
    <text evidence="1">Belongs to the NADH dehydrogenase family.</text>
</comment>
<gene>
    <name evidence="8" type="ORF">KVV02_002893</name>
</gene>
<dbReference type="Pfam" id="PF07992">
    <property type="entry name" value="Pyr_redox_2"/>
    <property type="match status" value="1"/>
</dbReference>
<dbReference type="SUPFAM" id="SSF51905">
    <property type="entry name" value="FAD/NAD(P)-binding domain"/>
    <property type="match status" value="2"/>
</dbReference>
<protein>
    <recommendedName>
        <fullName evidence="10">FAD/NAD(P)-binding domain-containing protein</fullName>
    </recommendedName>
</protein>
<keyword evidence="2" id="KW-0285">Flavoprotein</keyword>
<comment type="caution">
    <text evidence="8">The sequence shown here is derived from an EMBL/GenBank/DDBJ whole genome shotgun (WGS) entry which is preliminary data.</text>
</comment>
<dbReference type="InterPro" id="IPR036188">
    <property type="entry name" value="FAD/NAD-bd_sf"/>
</dbReference>
<keyword evidence="4" id="KW-0560">Oxidoreductase</keyword>
<dbReference type="AlphaFoldDB" id="A0A9P8ACH2"/>
<dbReference type="Pfam" id="PF22366">
    <property type="entry name" value="NDH2_C"/>
    <property type="match status" value="1"/>
</dbReference>
<evidence type="ECO:0000313" key="8">
    <source>
        <dbReference type="EMBL" id="KAG9326697.1"/>
    </source>
</evidence>
<dbReference type="PRINTS" id="PR00368">
    <property type="entry name" value="FADPNR"/>
</dbReference>
<dbReference type="GO" id="GO:0005739">
    <property type="term" value="C:mitochondrion"/>
    <property type="evidence" value="ECO:0007669"/>
    <property type="project" value="TreeGrafter"/>
</dbReference>
<evidence type="ECO:0000259" key="6">
    <source>
        <dbReference type="Pfam" id="PF07992"/>
    </source>
</evidence>